<organism evidence="2 4">
    <name type="scientific">Haladaptatus paucihalophilus DX253</name>
    <dbReference type="NCBI Taxonomy" id="797209"/>
    <lineage>
        <taxon>Archaea</taxon>
        <taxon>Methanobacteriati</taxon>
        <taxon>Methanobacteriota</taxon>
        <taxon>Stenosarchaea group</taxon>
        <taxon>Halobacteria</taxon>
        <taxon>Halobacteriales</taxon>
        <taxon>Haladaptataceae</taxon>
        <taxon>Haladaptatus</taxon>
    </lineage>
</organism>
<keyword evidence="5" id="KW-1185">Reference proteome</keyword>
<dbReference type="AlphaFoldDB" id="E7QTR4"/>
<evidence type="ECO:0000313" key="5">
    <source>
        <dbReference type="Proteomes" id="UP000184203"/>
    </source>
</evidence>
<reference evidence="2 4" key="1">
    <citation type="journal article" date="2014" name="ISME J.">
        <title>Trehalose/2-sulfotrehalose biosynthesis and glycine-betaine uptake are widely spread mechanisms for osmoadaptation in the Halobacteriales.</title>
        <authorList>
            <person name="Youssef N.H."/>
            <person name="Savage-Ashlock K.N."/>
            <person name="McCully A.L."/>
            <person name="Luedtke B."/>
            <person name="Shaw E.I."/>
            <person name="Hoff W.D."/>
            <person name="Elshahed M.S."/>
        </authorList>
    </citation>
    <scope>NUCLEOTIDE SEQUENCE [LARGE SCALE GENOMIC DNA]</scope>
    <source>
        <strain evidence="2 4">DX253</strain>
    </source>
</reference>
<dbReference type="STRING" id="797209.GCA_000376445_02603"/>
<dbReference type="Proteomes" id="UP000184203">
    <property type="component" value="Unassembled WGS sequence"/>
</dbReference>
<dbReference type="Proteomes" id="UP000003751">
    <property type="component" value="Unassembled WGS sequence"/>
</dbReference>
<keyword evidence="1" id="KW-1133">Transmembrane helix</keyword>
<evidence type="ECO:0000313" key="3">
    <source>
        <dbReference type="EMBL" id="SHK85161.1"/>
    </source>
</evidence>
<dbReference type="PANTHER" id="PTHR35902:SF3">
    <property type="entry name" value="NPCBM-ASSOCIATED, NEW3 DOMAIN OF ALPHA-GALACTOSIDASE"/>
    <property type="match status" value="1"/>
</dbReference>
<dbReference type="EMBL" id="AEMG01000009">
    <property type="protein sequence ID" value="EFW91993.1"/>
    <property type="molecule type" value="Genomic_DNA"/>
</dbReference>
<reference evidence="3" key="2">
    <citation type="submission" date="2016-11" db="EMBL/GenBank/DDBJ databases">
        <authorList>
            <person name="Jaros S."/>
            <person name="Januszkiewicz K."/>
            <person name="Wedrychowicz H."/>
        </authorList>
    </citation>
    <scope>NUCLEOTIDE SEQUENCE [LARGE SCALE GENOMIC DNA]</scope>
    <source>
        <strain evidence="3">DX253</strain>
    </source>
</reference>
<accession>E7QTR4</accession>
<dbReference type="RefSeq" id="WP_007979687.1">
    <property type="nucleotide sequence ID" value="NZ_AEMG01000009.1"/>
</dbReference>
<dbReference type="eggNOG" id="arCOG02079">
    <property type="taxonomic scope" value="Archaea"/>
</dbReference>
<gene>
    <name evidence="3" type="ORF">SAMN05444342_2396</name>
    <name evidence="2" type="ORF">ZOD2009_10960</name>
</gene>
<dbReference type="PANTHER" id="PTHR35902">
    <property type="entry name" value="S-LAYER DOMAIN-LIKE PROTEIN-RELATED"/>
    <property type="match status" value="1"/>
</dbReference>
<keyword evidence="1" id="KW-0472">Membrane</keyword>
<dbReference type="EMBL" id="FRAN01000003">
    <property type="protein sequence ID" value="SHK85161.1"/>
    <property type="molecule type" value="Genomic_DNA"/>
</dbReference>
<evidence type="ECO:0000313" key="2">
    <source>
        <dbReference type="EMBL" id="EFW91993.1"/>
    </source>
</evidence>
<evidence type="ECO:0000313" key="4">
    <source>
        <dbReference type="Proteomes" id="UP000003751"/>
    </source>
</evidence>
<dbReference type="Gene3D" id="2.60.40.10">
    <property type="entry name" value="Immunoglobulins"/>
    <property type="match status" value="1"/>
</dbReference>
<feature type="transmembrane region" description="Helical" evidence="1">
    <location>
        <begin position="505"/>
        <end position="524"/>
    </location>
</feature>
<name>E7QTR4_HALPU</name>
<protein>
    <submittedName>
        <fullName evidence="3">Uncharacterized conserved protein</fullName>
    </submittedName>
</protein>
<proteinExistence type="predicted"/>
<dbReference type="InterPro" id="IPR013783">
    <property type="entry name" value="Ig-like_fold"/>
</dbReference>
<dbReference type="OrthoDB" id="56770at2157"/>
<keyword evidence="1" id="KW-0812">Transmembrane</keyword>
<sequence>MNGRAVISIGLLLLVVHGGLWMGTANPTSGAAIEQEAQAPTGQFRIVSVASNVPINGTGNLSITFENTGEDVSNASISVRSPNESVRFGPSQTARKQVGNWAAGERRTVKYSLLAEEFAEVENYPFEANISFTAGDGSQRRAGPYTFGVQPSERIRLERFEVTSISSNVQAGDTGVISVTVENTGRDVNDAIVSLRSANEQLTLGRSPNASQFVNEWSSNERQTFQYRVTAKNDTVGGSYPFSLSISYREEGTRNQTEPHLIGIIPDPEQSFSFDTVTSTLRVGQEGTVSGTVTNEGPQRAPNAVLVLTSQGENLSPKETEYALGSLDAGESTPFEYRIDVSDSADRGPRQLSFVVRYQNQDGDPRQSNPLDARVPVGPRRDEFRIDAKRASVEAGSTATVSLVVTNNDDRTVRNIDAQAFVDSPLTINDNGAFIEKLEPNESATIRFDVSADGGTLPNAYPMSVDFQYDTPDGETKLTDTYEVPIRVTAPRQEGVLSFSSGTGGLVAIVVLAVLLVLVAVFVIRRR</sequence>
<evidence type="ECO:0000256" key="1">
    <source>
        <dbReference type="SAM" id="Phobius"/>
    </source>
</evidence>
<reference evidence="5" key="3">
    <citation type="submission" date="2016-11" db="EMBL/GenBank/DDBJ databases">
        <authorList>
            <person name="Varghese N."/>
            <person name="Submissions S."/>
        </authorList>
    </citation>
    <scope>NUCLEOTIDE SEQUENCE [LARGE SCALE GENOMIC DNA]</scope>
    <source>
        <strain evidence="5">DX253</strain>
    </source>
</reference>
<dbReference type="PATRIC" id="fig|797209.4.peg.2153"/>